<evidence type="ECO:0000313" key="1">
    <source>
        <dbReference type="EMBL" id="SYV93569.1"/>
    </source>
</evidence>
<accession>A0A3B0PAJ9</accession>
<dbReference type="EMBL" id="LS991953">
    <property type="protein sequence ID" value="SYV93569.1"/>
    <property type="molecule type" value="Genomic_DNA"/>
</dbReference>
<feature type="non-terminal residue" evidence="1">
    <location>
        <position position="112"/>
    </location>
</feature>
<dbReference type="AlphaFoldDB" id="A0A3B0PAJ9"/>
<reference evidence="2" key="1">
    <citation type="submission" date="2018-06" db="EMBL/GenBank/DDBJ databases">
        <authorList>
            <consortium name="Pathogen Informatics"/>
        </authorList>
    </citation>
    <scope>NUCLEOTIDE SEQUENCE [LARGE SCALE GENOMIC DNA]</scope>
    <source>
        <strain evidence="2">NCTC10124</strain>
    </source>
</reference>
<evidence type="ECO:0000313" key="2">
    <source>
        <dbReference type="Proteomes" id="UP000259328"/>
    </source>
</evidence>
<protein>
    <submittedName>
        <fullName evidence="1">Uncharacterized protein</fullName>
    </submittedName>
</protein>
<name>A0A3B0PAJ9_MYCSY</name>
<proteinExistence type="predicted"/>
<dbReference type="Proteomes" id="UP000259328">
    <property type="component" value="Chromosome"/>
</dbReference>
<organism evidence="1 2">
    <name type="scientific">Mycoplasmopsis synoviae</name>
    <name type="common">Mycoplasma synoviae</name>
    <dbReference type="NCBI Taxonomy" id="2109"/>
    <lineage>
        <taxon>Bacteria</taxon>
        <taxon>Bacillati</taxon>
        <taxon>Mycoplasmatota</taxon>
        <taxon>Mycoplasmoidales</taxon>
        <taxon>Metamycoplasmataceae</taxon>
        <taxon>Mycoplasmopsis</taxon>
    </lineage>
</organism>
<gene>
    <name evidence="1" type="ORF">NCTC10124_01323</name>
</gene>
<sequence>MPGSDKTFKDIIIKMLNISSKGQVIQISNDQSLIIPADDPDKLGLFDLINLLGNSQQSFSESKVEEKNSFTYGSDLFSNIITFLILHEKDSVLNFRNLNNTEKFIAANVFRW</sequence>